<sequence length="159" mass="18791">ALRYRFQPINYREKLFARPRGGLRSAWKRNATQQRYNGSASWKAAIARSNKRIAGRSMPSRSITAAARENREYLKGRIAETTKTALSSDSYIVLDAELKCGIGKWVREWNHVRQVFAVKFEAGFEVDLLYWNDDKRDVQILRREWLRFCTNVEYVWYYA</sequence>
<accession>A0AAD5XJ67</accession>
<gene>
    <name evidence="1" type="ORF">HDU87_001010</name>
</gene>
<name>A0AAD5XJ67_9FUNG</name>
<dbReference type="AlphaFoldDB" id="A0AAD5XJ67"/>
<organism evidence="1 2">
    <name type="scientific">Geranomyces variabilis</name>
    <dbReference type="NCBI Taxonomy" id="109894"/>
    <lineage>
        <taxon>Eukaryota</taxon>
        <taxon>Fungi</taxon>
        <taxon>Fungi incertae sedis</taxon>
        <taxon>Chytridiomycota</taxon>
        <taxon>Chytridiomycota incertae sedis</taxon>
        <taxon>Chytridiomycetes</taxon>
        <taxon>Spizellomycetales</taxon>
        <taxon>Powellomycetaceae</taxon>
        <taxon>Geranomyces</taxon>
    </lineage>
</organism>
<dbReference type="EMBL" id="JADGJQ010000119">
    <property type="protein sequence ID" value="KAJ3168454.1"/>
    <property type="molecule type" value="Genomic_DNA"/>
</dbReference>
<comment type="caution">
    <text evidence="1">The sequence shown here is derived from an EMBL/GenBank/DDBJ whole genome shotgun (WGS) entry which is preliminary data.</text>
</comment>
<evidence type="ECO:0000313" key="1">
    <source>
        <dbReference type="EMBL" id="KAJ3168454.1"/>
    </source>
</evidence>
<reference evidence="1" key="1">
    <citation type="submission" date="2020-05" db="EMBL/GenBank/DDBJ databases">
        <title>Phylogenomic resolution of chytrid fungi.</title>
        <authorList>
            <person name="Stajich J.E."/>
            <person name="Amses K."/>
            <person name="Simmons R."/>
            <person name="Seto K."/>
            <person name="Myers J."/>
            <person name="Bonds A."/>
            <person name="Quandt C.A."/>
            <person name="Barry K."/>
            <person name="Liu P."/>
            <person name="Grigoriev I."/>
            <person name="Longcore J.E."/>
            <person name="James T.Y."/>
        </authorList>
    </citation>
    <scope>NUCLEOTIDE SEQUENCE</scope>
    <source>
        <strain evidence="1">JEL0379</strain>
    </source>
</reference>
<protein>
    <submittedName>
        <fullName evidence="1">Uncharacterized protein</fullName>
    </submittedName>
</protein>
<evidence type="ECO:0000313" key="2">
    <source>
        <dbReference type="Proteomes" id="UP001212152"/>
    </source>
</evidence>
<feature type="non-terminal residue" evidence="1">
    <location>
        <position position="1"/>
    </location>
</feature>
<dbReference type="Proteomes" id="UP001212152">
    <property type="component" value="Unassembled WGS sequence"/>
</dbReference>
<proteinExistence type="predicted"/>
<keyword evidence="2" id="KW-1185">Reference proteome</keyword>